<keyword evidence="6 7" id="KW-0408">Iron</keyword>
<dbReference type="GO" id="GO:0010241">
    <property type="term" value="P:ent-kaurene oxidation to kaurenoic acid"/>
    <property type="evidence" value="ECO:0007669"/>
    <property type="project" value="InterPro"/>
</dbReference>
<dbReference type="GO" id="GO:0052615">
    <property type="term" value="F:ent-kaurene oxidase activity"/>
    <property type="evidence" value="ECO:0007669"/>
    <property type="project" value="InterPro"/>
</dbReference>
<dbReference type="InterPro" id="IPR001128">
    <property type="entry name" value="Cyt_P450"/>
</dbReference>
<dbReference type="PANTHER" id="PTHR47283:SF1">
    <property type="entry name" value="ENT-KAURENE OXIDASE, CHLOROPLASTIC"/>
    <property type="match status" value="1"/>
</dbReference>
<dbReference type="InterPro" id="IPR036396">
    <property type="entry name" value="Cyt_P450_sf"/>
</dbReference>
<keyword evidence="6 7" id="KW-0349">Heme</keyword>
<reference evidence="8" key="1">
    <citation type="submission" date="2014-03" db="EMBL/GenBank/DDBJ databases">
        <title>Fern antheridiogen system is a unique spatiotemporally split gibberellin synthesis pathway.</title>
        <authorList>
            <person name="Tanaka J."/>
            <person name="Yano K."/>
            <person name="Aya K."/>
            <person name="Hirano K."/>
            <person name="Ordonio R.L."/>
            <person name="Takehara S."/>
            <person name="Park S.H."/>
            <person name="Nakajima M."/>
            <person name="Ueguchi-Tanaka M."/>
            <person name="Matsuoka M."/>
        </authorList>
    </citation>
    <scope>NUCLEOTIDE SEQUENCE</scope>
</reference>
<dbReference type="GO" id="GO:0005783">
    <property type="term" value="C:endoplasmic reticulum"/>
    <property type="evidence" value="ECO:0007669"/>
    <property type="project" value="TreeGrafter"/>
</dbReference>
<keyword evidence="7" id="KW-0560">Oxidoreductase</keyword>
<evidence type="ECO:0000256" key="5">
    <source>
        <dbReference type="ARBA" id="ARBA00023136"/>
    </source>
</evidence>
<keyword evidence="6 7" id="KW-0479">Metal-binding</keyword>
<dbReference type="GO" id="GO:0009686">
    <property type="term" value="P:gibberellin biosynthetic process"/>
    <property type="evidence" value="ECO:0007669"/>
    <property type="project" value="InterPro"/>
</dbReference>
<dbReference type="GO" id="GO:0009707">
    <property type="term" value="C:chloroplast outer membrane"/>
    <property type="evidence" value="ECO:0007669"/>
    <property type="project" value="TreeGrafter"/>
</dbReference>
<comment type="subcellular location">
    <subcellularLocation>
        <location evidence="1">Membrane</location>
        <topology evidence="1">Single-pass membrane protein</topology>
    </subcellularLocation>
</comment>
<dbReference type="PANTHER" id="PTHR47283">
    <property type="entry name" value="ENT-KAURENE OXIDASE, CHLOROPLASTIC"/>
    <property type="match status" value="1"/>
</dbReference>
<evidence type="ECO:0000256" key="4">
    <source>
        <dbReference type="ARBA" id="ARBA00022989"/>
    </source>
</evidence>
<proteinExistence type="evidence at transcript level"/>
<dbReference type="PROSITE" id="PS00086">
    <property type="entry name" value="CYTOCHROME_P450"/>
    <property type="match status" value="1"/>
</dbReference>
<name>A0A0B6VJC5_LYGJA</name>
<dbReference type="Gene3D" id="1.10.630.10">
    <property type="entry name" value="Cytochrome P450"/>
    <property type="match status" value="1"/>
</dbReference>
<dbReference type="PRINTS" id="PR00463">
    <property type="entry name" value="EP450I"/>
</dbReference>
<protein>
    <submittedName>
        <fullName evidence="8">Ent-kaurene oxidase 1</fullName>
    </submittedName>
</protein>
<dbReference type="AlphaFoldDB" id="A0A0B6VJC5"/>
<gene>
    <name evidence="8" type="primary">LjKO</name>
</gene>
<dbReference type="Pfam" id="PF00067">
    <property type="entry name" value="p450"/>
    <property type="match status" value="1"/>
</dbReference>
<dbReference type="GO" id="GO:0005506">
    <property type="term" value="F:iron ion binding"/>
    <property type="evidence" value="ECO:0007669"/>
    <property type="project" value="InterPro"/>
</dbReference>
<dbReference type="GO" id="GO:0020037">
    <property type="term" value="F:heme binding"/>
    <property type="evidence" value="ECO:0007669"/>
    <property type="project" value="InterPro"/>
</dbReference>
<dbReference type="InterPro" id="IPR044225">
    <property type="entry name" value="KO_chloroplastic"/>
</dbReference>
<keyword evidence="7" id="KW-0503">Monooxygenase</keyword>
<evidence type="ECO:0000256" key="7">
    <source>
        <dbReference type="RuleBase" id="RU000461"/>
    </source>
</evidence>
<keyword evidence="5" id="KW-0472">Membrane</keyword>
<feature type="binding site" description="axial binding residue" evidence="6">
    <location>
        <position position="488"/>
    </location>
    <ligand>
        <name>heme</name>
        <dbReference type="ChEBI" id="CHEBI:30413"/>
    </ligand>
    <ligandPart>
        <name>Fe</name>
        <dbReference type="ChEBI" id="CHEBI:18248"/>
    </ligandPart>
</feature>
<dbReference type="InterPro" id="IPR002401">
    <property type="entry name" value="Cyt_P450_E_grp-I"/>
</dbReference>
<evidence type="ECO:0000256" key="2">
    <source>
        <dbReference type="ARBA" id="ARBA00010617"/>
    </source>
</evidence>
<keyword evidence="4" id="KW-1133">Transmembrane helix</keyword>
<dbReference type="GO" id="GO:0016709">
    <property type="term" value="F:oxidoreductase activity, acting on paired donors, with incorporation or reduction of molecular oxygen, NAD(P)H as one donor, and incorporation of one atom of oxygen"/>
    <property type="evidence" value="ECO:0007669"/>
    <property type="project" value="TreeGrafter"/>
</dbReference>
<comment type="cofactor">
    <cofactor evidence="6">
        <name>heme</name>
        <dbReference type="ChEBI" id="CHEBI:30413"/>
    </cofactor>
</comment>
<comment type="similarity">
    <text evidence="2 7">Belongs to the cytochrome P450 family.</text>
</comment>
<dbReference type="InterPro" id="IPR017972">
    <property type="entry name" value="Cyt_P450_CS"/>
</dbReference>
<evidence type="ECO:0000313" key="8">
    <source>
        <dbReference type="EMBL" id="BAQ20601.1"/>
    </source>
</evidence>
<evidence type="ECO:0000256" key="3">
    <source>
        <dbReference type="ARBA" id="ARBA00022692"/>
    </source>
</evidence>
<sequence length="553" mass="63050">MLLCDSGNMEPINAMASRLLITDQIMPALRHWWPINPVNAPASIALSSLIAIIIFSQFYLAIAARRWKRHFPPAVPGLPLLGNLLQLGEKKPHKTFTAWAKKYGPIYTIKTGADTMVVISSAELAKEAMITKFSSISTRKTSRALSILTEQKTMVAMSDYGEEHRMLKKLVVTNLLGPIPQKANRHLREMASFKMLDAMYSQLKEMDPISCTATLNLRDYIKQALFPFSMYQVLGRDPEYVYVKEFGRNVGRWEMFEIFVGDPLKAVIEVDWRDFFPALQWIPNKAVEDKITSVAVRRKAVIRALIEEQRQMLAKGKQPDCYLDFLLTQATHLTPKQLEMSAWEPIIESADTTLVTIEWAMYEIANNPAVQERLYQEINEVVGSSRIVTEEDVPKLKYLDAIVKETLRKYPPVPLLPPRHVDEDVQLGGFDLKKGWQIIFNIYGINYNTQVWKNPEVWDPDRVLGDKDLDLGFKDHRVLPFGTGKRMCAGVTQAMYIIPTNIAYYVQHFQWALPQDNQDGKGVADTVFLTTHKLHPLQAIVTPRHSARLPLTI</sequence>
<dbReference type="SUPFAM" id="SSF48264">
    <property type="entry name" value="Cytochrome P450"/>
    <property type="match status" value="1"/>
</dbReference>
<keyword evidence="3" id="KW-0812">Transmembrane</keyword>
<dbReference type="PRINTS" id="PR00385">
    <property type="entry name" value="P450"/>
</dbReference>
<evidence type="ECO:0000256" key="1">
    <source>
        <dbReference type="ARBA" id="ARBA00004167"/>
    </source>
</evidence>
<accession>A0A0B6VJC5</accession>
<dbReference type="EMBL" id="AB915787">
    <property type="protein sequence ID" value="BAQ20601.1"/>
    <property type="molecule type" value="mRNA"/>
</dbReference>
<organism evidence="8">
    <name type="scientific">Lygodium japonicum</name>
    <name type="common">Japanese climbing fern</name>
    <name type="synonym">Ophioglossum japonicum</name>
    <dbReference type="NCBI Taxonomy" id="13824"/>
    <lineage>
        <taxon>Eukaryota</taxon>
        <taxon>Viridiplantae</taxon>
        <taxon>Streptophyta</taxon>
        <taxon>Embryophyta</taxon>
        <taxon>Tracheophyta</taxon>
        <taxon>Polypodiopsida</taxon>
        <taxon>Polypodiidae</taxon>
        <taxon>Schizaeales</taxon>
        <taxon>Lygodiaceae</taxon>
        <taxon>Lygodium</taxon>
    </lineage>
</organism>
<evidence type="ECO:0000256" key="6">
    <source>
        <dbReference type="PIRSR" id="PIRSR602401-1"/>
    </source>
</evidence>